<gene>
    <name evidence="5" type="ORF">ACFO8L_34550</name>
</gene>
<keyword evidence="2 5" id="KW-0378">Hydrolase</keyword>
<feature type="transmembrane region" description="Helical" evidence="3">
    <location>
        <begin position="145"/>
        <end position="167"/>
    </location>
</feature>
<feature type="transmembrane region" description="Helical" evidence="3">
    <location>
        <begin position="174"/>
        <end position="194"/>
    </location>
</feature>
<feature type="transmembrane region" description="Helical" evidence="3">
    <location>
        <begin position="110"/>
        <end position="133"/>
    </location>
</feature>
<comment type="caution">
    <text evidence="5">The sequence shown here is derived from an EMBL/GenBank/DDBJ whole genome shotgun (WGS) entry which is preliminary data.</text>
</comment>
<name>A0ABV9ENL4_9ACTN</name>
<feature type="transmembrane region" description="Helical" evidence="3">
    <location>
        <begin position="241"/>
        <end position="260"/>
    </location>
</feature>
<dbReference type="Proteomes" id="UP001595891">
    <property type="component" value="Unassembled WGS sequence"/>
</dbReference>
<dbReference type="PANTHER" id="PTHR48081:SF30">
    <property type="entry name" value="ACETYL-HYDROLASE LIPR-RELATED"/>
    <property type="match status" value="1"/>
</dbReference>
<dbReference type="Gene3D" id="3.40.50.1820">
    <property type="entry name" value="alpha/beta hydrolase"/>
    <property type="match status" value="1"/>
</dbReference>
<protein>
    <submittedName>
        <fullName evidence="5">Alpha/beta hydrolase</fullName>
    </submittedName>
</protein>
<dbReference type="SUPFAM" id="SSF53474">
    <property type="entry name" value="alpha/beta-Hydrolases"/>
    <property type="match status" value="1"/>
</dbReference>
<dbReference type="Pfam" id="PF07859">
    <property type="entry name" value="Abhydrolase_3"/>
    <property type="match status" value="1"/>
</dbReference>
<organism evidence="5 6">
    <name type="scientific">Sphaerisporangium corydalis</name>
    <dbReference type="NCBI Taxonomy" id="1441875"/>
    <lineage>
        <taxon>Bacteria</taxon>
        <taxon>Bacillati</taxon>
        <taxon>Actinomycetota</taxon>
        <taxon>Actinomycetes</taxon>
        <taxon>Streptosporangiales</taxon>
        <taxon>Streptosporangiaceae</taxon>
        <taxon>Sphaerisporangium</taxon>
    </lineage>
</organism>
<accession>A0ABV9ENL4</accession>
<dbReference type="InterPro" id="IPR050300">
    <property type="entry name" value="GDXG_lipolytic_enzyme"/>
</dbReference>
<evidence type="ECO:0000313" key="5">
    <source>
        <dbReference type="EMBL" id="MFC4591257.1"/>
    </source>
</evidence>
<evidence type="ECO:0000313" key="6">
    <source>
        <dbReference type="Proteomes" id="UP001595891"/>
    </source>
</evidence>
<dbReference type="InterPro" id="IPR029058">
    <property type="entry name" value="AB_hydrolase_fold"/>
</dbReference>
<evidence type="ECO:0000256" key="2">
    <source>
        <dbReference type="ARBA" id="ARBA00022801"/>
    </source>
</evidence>
<evidence type="ECO:0000256" key="3">
    <source>
        <dbReference type="SAM" id="Phobius"/>
    </source>
</evidence>
<sequence length="572" mass="59327">MTDQASAAQDEGASFLVLGLLVIAGTVGSSATLHFPEVLLDPPSFAATLVTGDLIGVILSLAGLVVSGFVLMVLSRRIGTAHGRSAGAVLGRSLGTAHGRSAGAVLGRSLGVAAGTCWGISPLIGLLLIPLWMNDVGAGMSLLSWIAFAGAAVAAPLLLASWTMVLVRRDPRGRVLGVLGATGLSLTAARSSLWAVNAMLPPERGLYLTSAILTVAAMLMFPLWPAWLIRKGMTRRRASAVLAPLLVLGYATATIGLAPAPGGDGVPAVPSAAGSAVYLVAMTVPALLPMPVNETELDADRRRDLAIRPALPADATMERVDAGGVPSERICAGKTSAGRMILYLPGGGFIQPAGNGPRWLAAAISRETGACVLLAHYRLAPEHPYPAAMRDGVSAYRWLRLQGIPASRLAIVGDSAGGNLALTTALFLRGSGEALPAALVAISPVTDLTLRGETFRTLSDRDPVLTPGTIKLTFDSYTRGGTIDLRDPLLSPLYADLAGLPPTLLMAGTQEVLLSDVTRLGDRMREAGVPGETQVWPGMPHAWPLVVQEAPESRMAVARVAGFLARNLPTVR</sequence>
<feature type="transmembrane region" description="Helical" evidence="3">
    <location>
        <begin position="206"/>
        <end position="229"/>
    </location>
</feature>
<dbReference type="GO" id="GO:0016787">
    <property type="term" value="F:hydrolase activity"/>
    <property type="evidence" value="ECO:0007669"/>
    <property type="project" value="UniProtKB-KW"/>
</dbReference>
<keyword evidence="3" id="KW-1133">Transmembrane helix</keyword>
<feature type="domain" description="Alpha/beta hydrolase fold-3" evidence="4">
    <location>
        <begin position="341"/>
        <end position="543"/>
    </location>
</feature>
<proteinExistence type="inferred from homology"/>
<feature type="transmembrane region" description="Helical" evidence="3">
    <location>
        <begin position="54"/>
        <end position="74"/>
    </location>
</feature>
<dbReference type="PANTHER" id="PTHR48081">
    <property type="entry name" value="AB HYDROLASE SUPERFAMILY PROTEIN C4A8.06C"/>
    <property type="match status" value="1"/>
</dbReference>
<reference evidence="6" key="1">
    <citation type="journal article" date="2019" name="Int. J. Syst. Evol. Microbiol.">
        <title>The Global Catalogue of Microorganisms (GCM) 10K type strain sequencing project: providing services to taxonomists for standard genome sequencing and annotation.</title>
        <authorList>
            <consortium name="The Broad Institute Genomics Platform"/>
            <consortium name="The Broad Institute Genome Sequencing Center for Infectious Disease"/>
            <person name="Wu L."/>
            <person name="Ma J."/>
        </authorList>
    </citation>
    <scope>NUCLEOTIDE SEQUENCE [LARGE SCALE GENOMIC DNA]</scope>
    <source>
        <strain evidence="6">CCUG 49560</strain>
    </source>
</reference>
<dbReference type="InterPro" id="IPR013094">
    <property type="entry name" value="AB_hydrolase_3"/>
</dbReference>
<feature type="transmembrane region" description="Helical" evidence="3">
    <location>
        <begin position="12"/>
        <end position="34"/>
    </location>
</feature>
<comment type="similarity">
    <text evidence="1">Belongs to the 'GDXG' lipolytic enzyme family.</text>
</comment>
<evidence type="ECO:0000256" key="1">
    <source>
        <dbReference type="ARBA" id="ARBA00010515"/>
    </source>
</evidence>
<keyword evidence="6" id="KW-1185">Reference proteome</keyword>
<dbReference type="EMBL" id="JBHSFN010000030">
    <property type="protein sequence ID" value="MFC4591257.1"/>
    <property type="molecule type" value="Genomic_DNA"/>
</dbReference>
<dbReference type="RefSeq" id="WP_262844919.1">
    <property type="nucleotide sequence ID" value="NZ_JANZYP010000034.1"/>
</dbReference>
<keyword evidence="3" id="KW-0472">Membrane</keyword>
<keyword evidence="3" id="KW-0812">Transmembrane</keyword>
<evidence type="ECO:0000259" key="4">
    <source>
        <dbReference type="Pfam" id="PF07859"/>
    </source>
</evidence>